<feature type="transmembrane region" description="Helical" evidence="7">
    <location>
        <begin position="261"/>
        <end position="286"/>
    </location>
</feature>
<dbReference type="InterPro" id="IPR000515">
    <property type="entry name" value="MetI-like"/>
</dbReference>
<evidence type="ECO:0000256" key="4">
    <source>
        <dbReference type="ARBA" id="ARBA00022692"/>
    </source>
</evidence>
<dbReference type="InterPro" id="IPR051393">
    <property type="entry name" value="ABC_transporter_permease"/>
</dbReference>
<sequence>MGSALKKWKLPMIMLGPFVALIFLFFFLPVVLIVILAFTNMDSAMRWEFAGLANFQKMLEDPNLFKIMKNTALYVGFTLLINVCFGFVLGILTTYYIQKEPVSLVFRTIWMLPRMSPPVVYVLLWLWFFDPSEYGVLNSLRALFHMEPVAWLHEHPMTAIILANGIIGASFGMIIFSSAIKSIPKDLFYAASVDGASQWSIIKDIIIPAVRWPLMFVTIWQFLSLITSYEYIFLLTNGGPLFESEVLALYSFHKAFQNFEFGYGSAISLVLVIIALIFSFMMWKWFGMQKMMRSSKIE</sequence>
<feature type="transmembrane region" description="Helical" evidence="7">
    <location>
        <begin position="212"/>
        <end position="234"/>
    </location>
</feature>
<comment type="similarity">
    <text evidence="7">Belongs to the binding-protein-dependent transport system permease family.</text>
</comment>
<keyword evidence="2 7" id="KW-0813">Transport</keyword>
<keyword evidence="6 7" id="KW-0472">Membrane</keyword>
<proteinExistence type="inferred from homology"/>
<dbReference type="GO" id="GO:0055085">
    <property type="term" value="P:transmembrane transport"/>
    <property type="evidence" value="ECO:0007669"/>
    <property type="project" value="InterPro"/>
</dbReference>
<evidence type="ECO:0000256" key="7">
    <source>
        <dbReference type="RuleBase" id="RU363032"/>
    </source>
</evidence>
<feature type="transmembrane region" description="Helical" evidence="7">
    <location>
        <begin position="72"/>
        <end position="97"/>
    </location>
</feature>
<dbReference type="Pfam" id="PF00528">
    <property type="entry name" value="BPD_transp_1"/>
    <property type="match status" value="1"/>
</dbReference>
<evidence type="ECO:0000313" key="9">
    <source>
        <dbReference type="EMBL" id="SFA53061.1"/>
    </source>
</evidence>
<name>A0A1I0TMN8_9BACL</name>
<evidence type="ECO:0000313" key="10">
    <source>
        <dbReference type="Proteomes" id="UP000198650"/>
    </source>
</evidence>
<protein>
    <submittedName>
        <fullName evidence="9">Carbohydrate ABC transporter membrane protein 1, CUT1 family</fullName>
    </submittedName>
</protein>
<dbReference type="PANTHER" id="PTHR30193">
    <property type="entry name" value="ABC TRANSPORTER PERMEASE PROTEIN"/>
    <property type="match status" value="1"/>
</dbReference>
<dbReference type="InterPro" id="IPR035906">
    <property type="entry name" value="MetI-like_sf"/>
</dbReference>
<comment type="subcellular location">
    <subcellularLocation>
        <location evidence="1 7">Cell membrane</location>
        <topology evidence="1 7">Multi-pass membrane protein</topology>
    </subcellularLocation>
</comment>
<dbReference type="EMBL" id="FOJS01000040">
    <property type="protein sequence ID" value="SFA53061.1"/>
    <property type="molecule type" value="Genomic_DNA"/>
</dbReference>
<keyword evidence="5 7" id="KW-1133">Transmembrane helix</keyword>
<keyword evidence="3" id="KW-1003">Cell membrane</keyword>
<keyword evidence="10" id="KW-1185">Reference proteome</keyword>
<feature type="domain" description="ABC transmembrane type-1" evidence="8">
    <location>
        <begin position="68"/>
        <end position="282"/>
    </location>
</feature>
<evidence type="ECO:0000256" key="6">
    <source>
        <dbReference type="ARBA" id="ARBA00023136"/>
    </source>
</evidence>
<evidence type="ECO:0000256" key="2">
    <source>
        <dbReference type="ARBA" id="ARBA00022448"/>
    </source>
</evidence>
<dbReference type="Gene3D" id="1.10.3720.10">
    <property type="entry name" value="MetI-like"/>
    <property type="match status" value="1"/>
</dbReference>
<dbReference type="PROSITE" id="PS50928">
    <property type="entry name" value="ABC_TM1"/>
    <property type="match status" value="1"/>
</dbReference>
<accession>A0A1I0TMN8</accession>
<dbReference type="PANTHER" id="PTHR30193:SF37">
    <property type="entry name" value="INNER MEMBRANE ABC TRANSPORTER PERMEASE PROTEIN YCJO"/>
    <property type="match status" value="1"/>
</dbReference>
<keyword evidence="4 7" id="KW-0812">Transmembrane</keyword>
<dbReference type="SUPFAM" id="SSF161098">
    <property type="entry name" value="MetI-like"/>
    <property type="match status" value="1"/>
</dbReference>
<gene>
    <name evidence="9" type="ORF">SAMN05192569_104016</name>
</gene>
<dbReference type="STRING" id="186116.SAMN05192569_104016"/>
<evidence type="ECO:0000259" key="8">
    <source>
        <dbReference type="PROSITE" id="PS50928"/>
    </source>
</evidence>
<organism evidence="9 10">
    <name type="scientific">Parageobacillus thermantarcticus</name>
    <dbReference type="NCBI Taxonomy" id="186116"/>
    <lineage>
        <taxon>Bacteria</taxon>
        <taxon>Bacillati</taxon>
        <taxon>Bacillota</taxon>
        <taxon>Bacilli</taxon>
        <taxon>Bacillales</taxon>
        <taxon>Anoxybacillaceae</taxon>
        <taxon>Parageobacillus</taxon>
    </lineage>
</organism>
<dbReference type="RefSeq" id="WP_090951081.1">
    <property type="nucleotide sequence ID" value="NZ_FOJS01000040.1"/>
</dbReference>
<dbReference type="GO" id="GO:0005886">
    <property type="term" value="C:plasma membrane"/>
    <property type="evidence" value="ECO:0007669"/>
    <property type="project" value="UniProtKB-SubCell"/>
</dbReference>
<dbReference type="OrthoDB" id="5174895at2"/>
<feature type="transmembrane region" description="Helical" evidence="7">
    <location>
        <begin position="157"/>
        <end position="176"/>
    </location>
</feature>
<reference evidence="10" key="1">
    <citation type="submission" date="2016-10" db="EMBL/GenBank/DDBJ databases">
        <authorList>
            <person name="Varghese N."/>
            <person name="Submissions S."/>
        </authorList>
    </citation>
    <scope>NUCLEOTIDE SEQUENCE [LARGE SCALE GENOMIC DNA]</scope>
    <source>
        <strain evidence="10">M1</strain>
    </source>
</reference>
<dbReference type="CDD" id="cd06261">
    <property type="entry name" value="TM_PBP2"/>
    <property type="match status" value="1"/>
</dbReference>
<evidence type="ECO:0000256" key="1">
    <source>
        <dbReference type="ARBA" id="ARBA00004651"/>
    </source>
</evidence>
<dbReference type="AlphaFoldDB" id="A0A1I0TMN8"/>
<feature type="transmembrane region" description="Helical" evidence="7">
    <location>
        <begin position="118"/>
        <end position="137"/>
    </location>
</feature>
<dbReference type="Proteomes" id="UP000198650">
    <property type="component" value="Unassembled WGS sequence"/>
</dbReference>
<feature type="transmembrane region" description="Helical" evidence="7">
    <location>
        <begin position="12"/>
        <end position="38"/>
    </location>
</feature>
<evidence type="ECO:0000256" key="5">
    <source>
        <dbReference type="ARBA" id="ARBA00022989"/>
    </source>
</evidence>
<evidence type="ECO:0000256" key="3">
    <source>
        <dbReference type="ARBA" id="ARBA00022475"/>
    </source>
</evidence>